<keyword evidence="4" id="KW-1003">Cell membrane</keyword>
<dbReference type="GO" id="GO:0022857">
    <property type="term" value="F:transmembrane transporter activity"/>
    <property type="evidence" value="ECO:0007669"/>
    <property type="project" value="InterPro"/>
</dbReference>
<feature type="domain" description="ABC transmembrane type-1" evidence="10">
    <location>
        <begin position="82"/>
        <end position="358"/>
    </location>
</feature>
<evidence type="ECO:0000256" key="1">
    <source>
        <dbReference type="ARBA" id="ARBA00004429"/>
    </source>
</evidence>
<feature type="transmembrane region" description="Helical" evidence="9">
    <location>
        <begin position="175"/>
        <end position="193"/>
    </location>
</feature>
<dbReference type="SUPFAM" id="SSF161098">
    <property type="entry name" value="MetI-like"/>
    <property type="match status" value="2"/>
</dbReference>
<sequence>MQARSYPWRLSRGRALLLQGGVLLALLALLAWCWHNASLRLAAQGVSSGFGFLQREAGFAIAETPIAWSPADTYLRALGIGLLNTLKVSLPALLLASALGVAVGIALGAQSRLWRRLARGYVESLRNVPLLLQLFVWYGVFSALPPPRQAPQLLPGVFLSGRGLLLPAPLADLRWLWLAGAALLAVGLAWALYRRRWPLPVLLPLPPLAAVGSWWALGAPPLWSLPVLGGFNFHGGLLLSPEFAALGCGLAFYSASYIAEIVRGGIDAVPAGQREAGLALGLRRAELMRLIVLPQALRVMLPPLAGQYLSLIKNSSLAVAIGYPDLVSIANTAINQTGQAISGILLIMLAYLSVSLVVAALMAWWNRRLLQRGEA</sequence>
<evidence type="ECO:0000256" key="4">
    <source>
        <dbReference type="ARBA" id="ARBA00022475"/>
    </source>
</evidence>
<evidence type="ECO:0000256" key="6">
    <source>
        <dbReference type="ARBA" id="ARBA00022970"/>
    </source>
</evidence>
<dbReference type="GO" id="GO:0043190">
    <property type="term" value="C:ATP-binding cassette (ABC) transporter complex"/>
    <property type="evidence" value="ECO:0007669"/>
    <property type="project" value="InterPro"/>
</dbReference>
<comment type="similarity">
    <text evidence="2">Belongs to the binding-protein-dependent transport system permease family. HisMQ subfamily.</text>
</comment>
<protein>
    <submittedName>
        <fullName evidence="11">General L-amino acid transport system permease protein</fullName>
    </submittedName>
</protein>
<feature type="transmembrane region" description="Helical" evidence="9">
    <location>
        <begin position="243"/>
        <end position="266"/>
    </location>
</feature>
<keyword evidence="5 9" id="KW-0812">Transmembrane</keyword>
<dbReference type="InterPro" id="IPR000515">
    <property type="entry name" value="MetI-like"/>
</dbReference>
<accession>A0A317MZY0</accession>
<keyword evidence="7 9" id="KW-1133">Transmembrane helix</keyword>
<reference evidence="11 12" key="1">
    <citation type="submission" date="2018-05" db="EMBL/GenBank/DDBJ databases">
        <title>Genomic Encyclopedia of Type Strains, Phase IV (KMG-IV): sequencing the most valuable type-strain genomes for metagenomic binning, comparative biology and taxonomic classification.</title>
        <authorList>
            <person name="Goeker M."/>
        </authorList>
    </citation>
    <scope>NUCLEOTIDE SEQUENCE [LARGE SCALE GENOMIC DNA]</scope>
    <source>
        <strain evidence="11 12">DSM 23606</strain>
    </source>
</reference>
<evidence type="ECO:0000256" key="7">
    <source>
        <dbReference type="ARBA" id="ARBA00022989"/>
    </source>
</evidence>
<dbReference type="Pfam" id="PF00528">
    <property type="entry name" value="BPD_transp_1"/>
    <property type="match status" value="1"/>
</dbReference>
<dbReference type="PANTHER" id="PTHR30614:SF37">
    <property type="entry name" value="AMINO-ACID ABC TRANSPORTER PERMEASE PROTEIN YHDX-RELATED"/>
    <property type="match status" value="1"/>
</dbReference>
<dbReference type="PANTHER" id="PTHR30614">
    <property type="entry name" value="MEMBRANE COMPONENT OF AMINO ACID ABC TRANSPORTER"/>
    <property type="match status" value="1"/>
</dbReference>
<dbReference type="InterPro" id="IPR035906">
    <property type="entry name" value="MetI-like_sf"/>
</dbReference>
<dbReference type="PROSITE" id="PS50928">
    <property type="entry name" value="ABC_TM1"/>
    <property type="match status" value="1"/>
</dbReference>
<keyword evidence="3 9" id="KW-0813">Transport</keyword>
<proteinExistence type="inferred from homology"/>
<dbReference type="OrthoDB" id="9808531at2"/>
<feature type="transmembrane region" description="Helical" evidence="9">
    <location>
        <begin position="128"/>
        <end position="145"/>
    </location>
</feature>
<feature type="transmembrane region" description="Helical" evidence="9">
    <location>
        <begin position="88"/>
        <end position="107"/>
    </location>
</feature>
<gene>
    <name evidence="11" type="ORF">C7443_101367</name>
</gene>
<dbReference type="InterPro" id="IPR043429">
    <property type="entry name" value="ArtM/GltK/GlnP/TcyL/YhdX-like"/>
</dbReference>
<dbReference type="AlphaFoldDB" id="A0A317MZY0"/>
<dbReference type="Gene3D" id="1.10.3720.10">
    <property type="entry name" value="MetI-like"/>
    <property type="match status" value="2"/>
</dbReference>
<keyword evidence="8 9" id="KW-0472">Membrane</keyword>
<evidence type="ECO:0000256" key="9">
    <source>
        <dbReference type="RuleBase" id="RU363032"/>
    </source>
</evidence>
<keyword evidence="6" id="KW-0029">Amino-acid transport</keyword>
<dbReference type="InterPro" id="IPR010065">
    <property type="entry name" value="AA_ABC_transptr_permease_3TM"/>
</dbReference>
<evidence type="ECO:0000313" key="11">
    <source>
        <dbReference type="EMBL" id="PWV65881.1"/>
    </source>
</evidence>
<feature type="transmembrane region" description="Helical" evidence="9">
    <location>
        <begin position="340"/>
        <end position="365"/>
    </location>
</feature>
<evidence type="ECO:0000256" key="2">
    <source>
        <dbReference type="ARBA" id="ARBA00010072"/>
    </source>
</evidence>
<name>A0A317MZY0_9GAMM</name>
<evidence type="ECO:0000259" key="10">
    <source>
        <dbReference type="PROSITE" id="PS50928"/>
    </source>
</evidence>
<dbReference type="RefSeq" id="WP_110016867.1">
    <property type="nucleotide sequence ID" value="NZ_QGTJ01000001.1"/>
</dbReference>
<evidence type="ECO:0000256" key="3">
    <source>
        <dbReference type="ARBA" id="ARBA00022448"/>
    </source>
</evidence>
<comment type="subcellular location">
    <subcellularLocation>
        <location evidence="1">Cell inner membrane</location>
        <topology evidence="1">Multi-pass membrane protein</topology>
    </subcellularLocation>
    <subcellularLocation>
        <location evidence="9">Cell membrane</location>
        <topology evidence="9">Multi-pass membrane protein</topology>
    </subcellularLocation>
</comment>
<dbReference type="EMBL" id="QGTJ01000001">
    <property type="protein sequence ID" value="PWV65881.1"/>
    <property type="molecule type" value="Genomic_DNA"/>
</dbReference>
<comment type="caution">
    <text evidence="11">The sequence shown here is derived from an EMBL/GenBank/DDBJ whole genome shotgun (WGS) entry which is preliminary data.</text>
</comment>
<keyword evidence="12" id="KW-1185">Reference proteome</keyword>
<dbReference type="Proteomes" id="UP000246569">
    <property type="component" value="Unassembled WGS sequence"/>
</dbReference>
<evidence type="ECO:0000256" key="8">
    <source>
        <dbReference type="ARBA" id="ARBA00023136"/>
    </source>
</evidence>
<evidence type="ECO:0000256" key="5">
    <source>
        <dbReference type="ARBA" id="ARBA00022692"/>
    </source>
</evidence>
<dbReference type="GO" id="GO:0006865">
    <property type="term" value="P:amino acid transport"/>
    <property type="evidence" value="ECO:0007669"/>
    <property type="project" value="UniProtKB-KW"/>
</dbReference>
<dbReference type="CDD" id="cd06261">
    <property type="entry name" value="TM_PBP2"/>
    <property type="match status" value="1"/>
</dbReference>
<dbReference type="NCBIfam" id="TIGR01726">
    <property type="entry name" value="HEQRo_perm_3TM"/>
    <property type="match status" value="1"/>
</dbReference>
<feature type="transmembrane region" description="Helical" evidence="9">
    <location>
        <begin position="205"/>
        <end position="223"/>
    </location>
</feature>
<evidence type="ECO:0000313" key="12">
    <source>
        <dbReference type="Proteomes" id="UP000246569"/>
    </source>
</evidence>
<organism evidence="11 12">
    <name type="scientific">Plasticicumulans acidivorans</name>
    <dbReference type="NCBI Taxonomy" id="886464"/>
    <lineage>
        <taxon>Bacteria</taxon>
        <taxon>Pseudomonadati</taxon>
        <taxon>Pseudomonadota</taxon>
        <taxon>Gammaproteobacteria</taxon>
        <taxon>Candidatus Competibacteraceae</taxon>
        <taxon>Plasticicumulans</taxon>
    </lineage>
</organism>